<dbReference type="SUPFAM" id="SSF55781">
    <property type="entry name" value="GAF domain-like"/>
    <property type="match status" value="1"/>
</dbReference>
<dbReference type="InterPro" id="IPR052155">
    <property type="entry name" value="Biofilm_reg_signaling"/>
</dbReference>
<accession>A0A271IZV3</accession>
<dbReference type="Gene3D" id="3.30.450.20">
    <property type="entry name" value="PAS domain"/>
    <property type="match status" value="4"/>
</dbReference>
<dbReference type="InterPro" id="IPR013656">
    <property type="entry name" value="PAS_4"/>
</dbReference>
<name>A0A271IZV3_9BACT</name>
<dbReference type="InterPro" id="IPR035965">
    <property type="entry name" value="PAS-like_dom_sf"/>
</dbReference>
<protein>
    <recommendedName>
        <fullName evidence="2">PAS domain-containing protein</fullName>
    </recommendedName>
</protein>
<evidence type="ECO:0000313" key="3">
    <source>
        <dbReference type="EMBL" id="PAP76771.1"/>
    </source>
</evidence>
<dbReference type="Gene3D" id="3.30.450.40">
    <property type="match status" value="1"/>
</dbReference>
<reference evidence="3 4" key="1">
    <citation type="submission" date="2016-11" db="EMBL/GenBank/DDBJ databases">
        <title>Study of marine rhodopsin-containing bacteria.</title>
        <authorList>
            <person name="Yoshizawa S."/>
            <person name="Kumagai Y."/>
            <person name="Kogure K."/>
        </authorList>
    </citation>
    <scope>NUCLEOTIDE SEQUENCE [LARGE SCALE GENOMIC DNA]</scope>
    <source>
        <strain evidence="3 4">SAORIC-28</strain>
    </source>
</reference>
<dbReference type="InterPro" id="IPR029016">
    <property type="entry name" value="GAF-like_dom_sf"/>
</dbReference>
<keyword evidence="4" id="KW-1185">Reference proteome</keyword>
<gene>
    <name evidence="3" type="ORF">BSZ37_10160</name>
</gene>
<organism evidence="3 4">
    <name type="scientific">Rubrivirga marina</name>
    <dbReference type="NCBI Taxonomy" id="1196024"/>
    <lineage>
        <taxon>Bacteria</taxon>
        <taxon>Pseudomonadati</taxon>
        <taxon>Rhodothermota</taxon>
        <taxon>Rhodothermia</taxon>
        <taxon>Rhodothermales</taxon>
        <taxon>Rubricoccaceae</taxon>
        <taxon>Rubrivirga</taxon>
    </lineage>
</organism>
<dbReference type="InterPro" id="IPR003018">
    <property type="entry name" value="GAF"/>
</dbReference>
<evidence type="ECO:0000259" key="2">
    <source>
        <dbReference type="PROSITE" id="PS50112"/>
    </source>
</evidence>
<dbReference type="SMART" id="SM00091">
    <property type="entry name" value="PAS"/>
    <property type="match status" value="4"/>
</dbReference>
<dbReference type="PANTHER" id="PTHR44757:SF2">
    <property type="entry name" value="BIOFILM ARCHITECTURE MAINTENANCE PROTEIN MBAA"/>
    <property type="match status" value="1"/>
</dbReference>
<dbReference type="CDD" id="cd00130">
    <property type="entry name" value="PAS"/>
    <property type="match status" value="3"/>
</dbReference>
<dbReference type="PANTHER" id="PTHR44757">
    <property type="entry name" value="DIGUANYLATE CYCLASE DGCP"/>
    <property type="match status" value="1"/>
</dbReference>
<feature type="domain" description="PAS" evidence="2">
    <location>
        <begin position="449"/>
        <end position="486"/>
    </location>
</feature>
<sequence length="704" mass="76448">MRPLASDTLDRRLLDVLPVGVAIYELDDPGDPATLRIRYANPASATVAGVDLRARTGERLAEVAPVATEAGLLRLYADVLRSGQPRDLGAEGDPTGSGAAVRAIPLDDGALAVVSESASEGAQALQDAQADLAREENRSRTLLDAIGDVVLVYPIGPEGPGTFLVFNDAAVNRYGYSPDELRAMTVHDLIDSDRFDAEGALTELRRTRRATFDSVHRTKSGDRLYMSTHARLVELAGKLCVVALCRDDADRRQFRRSIARSNRQLEASVAQRTRQLEAFSEDLKILHAITTAEHDSPADRFDAYLRAGCEMFDLPVGILSATPVDEVTGERMYRLEAVVSPDPGFHPGLTVPLSEAFCDAVVDLGHTVTYGDAQEQAPDHPACVARGLRAFIGTPVTVDGALFGTLNFVSPEPRPEGFSDVERDLIEVMAQAVGRRIEADRAEAAEAASRERYRAIVETVDAGVIVVDTNFEVVMSNPSAREFLGLDVAHDAETDDLPDRWPVLDADGTPLTPADLPEREVLRTGEPVRGLVQGIVPPGKPVRWYRVNATPLDHDGDGTPEAVVVSFHDVTDLRATALAAERSEDLLRAVLSASAEGVMAYRAVRDGDGAVEDFEWLLVTDRAAEIVGRDADDLVGRQLLEEFPEVAETDVFEAYIRVVDEGERFEGPTPDVEVLDRPWWIRAVPLRAVDGLAMRFVPLDEAGS</sequence>
<evidence type="ECO:0000256" key="1">
    <source>
        <dbReference type="SAM" id="Coils"/>
    </source>
</evidence>
<proteinExistence type="predicted"/>
<dbReference type="NCBIfam" id="TIGR00229">
    <property type="entry name" value="sensory_box"/>
    <property type="match status" value="2"/>
</dbReference>
<dbReference type="SUPFAM" id="SSF55785">
    <property type="entry name" value="PYP-like sensor domain (PAS domain)"/>
    <property type="match status" value="4"/>
</dbReference>
<comment type="caution">
    <text evidence="3">The sequence shown here is derived from an EMBL/GenBank/DDBJ whole genome shotgun (WGS) entry which is preliminary data.</text>
</comment>
<dbReference type="EMBL" id="MQWD01000001">
    <property type="protein sequence ID" value="PAP76771.1"/>
    <property type="molecule type" value="Genomic_DNA"/>
</dbReference>
<dbReference type="Pfam" id="PF13426">
    <property type="entry name" value="PAS_9"/>
    <property type="match status" value="1"/>
</dbReference>
<dbReference type="InterPro" id="IPR000014">
    <property type="entry name" value="PAS"/>
</dbReference>
<dbReference type="AlphaFoldDB" id="A0A271IZV3"/>
<dbReference type="Proteomes" id="UP000216339">
    <property type="component" value="Unassembled WGS sequence"/>
</dbReference>
<feature type="coiled-coil region" evidence="1">
    <location>
        <begin position="118"/>
        <end position="145"/>
    </location>
</feature>
<evidence type="ECO:0000313" key="4">
    <source>
        <dbReference type="Proteomes" id="UP000216339"/>
    </source>
</evidence>
<keyword evidence="1" id="KW-0175">Coiled coil</keyword>
<dbReference type="Pfam" id="PF01590">
    <property type="entry name" value="GAF"/>
    <property type="match status" value="1"/>
</dbReference>
<dbReference type="SMART" id="SM00065">
    <property type="entry name" value="GAF"/>
    <property type="match status" value="1"/>
</dbReference>
<dbReference type="Pfam" id="PF08448">
    <property type="entry name" value="PAS_4"/>
    <property type="match status" value="2"/>
</dbReference>
<dbReference type="PROSITE" id="PS50112">
    <property type="entry name" value="PAS"/>
    <property type="match status" value="1"/>
</dbReference>